<sequence>MLLSRLPASRLRSRYMGRLSFWSRARGTVLTAALSVGAVTVGPMSGASDAEAAPGTVVALVLEGTGNGHGRGMSQWGAYGYAVDHGWEWTEILDHYYGGTSNGSTPAGQRIQVRLTPFDGLGTVGVVSHGPGVQWNGTTATSMYADETSPGVFDIFSSSAKACPSSTSLTVPDGPVVKNASTYNADAAKVQAFLRNFHDGSIVVDGYFGNQTDGVLASWQSSVGLPVDGTRWDADDATKAREIIDAAGGSVTWTKIGTHTQTAGNPVRFTSANMDDGSANRAEVLGVCKSSGAVTHYRGAIDVLSTSSGNRVSNDVLAEQYVRGVVPKEISASWAFAGEGAGVHAVRAQAVAARSYGLHQNRNYFYDGTSTRYATTCDTTACQVYAGAATRGSANGAVTRVEQDATDDAIVATANVVRKWPDGSLVSTEFSASNGPRTAGGQFPPVDDIGDDTAPNPLHKWTRIIDADDFAAQHGLGTITGAYMDDTQNSQYQGFDGIWFDDIVVTGTAGTFRQQAWDFRNANGLTSPGFTVRVVTEDTTNIRFGMIGDSVGNSIAHDGASEFRRITDGTFVSTNIDVVDGRCTTKTVCPGTTGVEAADDLPRDLDLVVVELGYNDTPANFASDIDAMMTALTAHGAKQVVWVNMANIRTSNGEPFYPQANAALAAAPSKWSNLTVLDWDTYSDTPERDRWFSDGVHLTTTGQAEFALWLRSNIVTLAPSHYLVPPKRIDLPVVGETLVAPDGTELVVPDEATGVALNVAVVRPSATGYGTVWPCQDERPLVASVNFSSGAVLSNSVIAPVSDDGTVCLYSSVGTDIVVDIAGWFTGAIEAAAAPSDDDTGEPAETGEPDALTDPADPFVGLLPDRRVDTRNGVGGFASKVTPSTPISIPIAGTAATLPDGSVTSVPVDVAAVALNVAVVRGSSRGFITLWPCGTEMPLAANVNYEQGAVVSNGVVAPVGADGSVCLHSSATADVVVDLNGFFDGATAGDDTALTAPAFRAATPTRLADTRTGVGGATSLVGPSNPLTLTVHGAELGDPDDPGTPLVIPESASAVALNLAVVKPGSGGFGTVWPCNEPMPTTANINYRPGENISNGVVAPIGDNGDICVFLSSPADVVVDVAGWFRGGDAASFVGAVPKRLVDTRIALGPLPE</sequence>
<feature type="region of interest" description="Disordered" evidence="1">
    <location>
        <begin position="833"/>
        <end position="857"/>
    </location>
</feature>
<evidence type="ECO:0000259" key="2">
    <source>
        <dbReference type="Pfam" id="PF01471"/>
    </source>
</evidence>
<dbReference type="InterPro" id="IPR036514">
    <property type="entry name" value="SGNH_hydro_sf"/>
</dbReference>
<evidence type="ECO:0000256" key="1">
    <source>
        <dbReference type="SAM" id="MobiDB-lite"/>
    </source>
</evidence>
<reference evidence="4 5" key="1">
    <citation type="journal article" date="2013" name="Int. J. Syst. Evol. Microbiol.">
        <title>Ilumatobacter nonamiense sp. nov. and Ilumatobacter coccineum sp. nov., isolated from seashore sand.</title>
        <authorList>
            <person name="Matsumoto A."/>
            <person name="Kasai H."/>
            <person name="Matsuo Y."/>
            <person name="Shizuri Y."/>
            <person name="Ichikawa N."/>
            <person name="Fujita N."/>
            <person name="Omura S."/>
            <person name="Takahashi Y."/>
        </authorList>
    </citation>
    <scope>NUCLEOTIDE SEQUENCE [LARGE SCALE GENOMIC DNA]</scope>
    <source>
        <strain evidence="5">NBRC 103263 / KCTC 29153 / YM16-304</strain>
    </source>
</reference>
<dbReference type="Proteomes" id="UP000011863">
    <property type="component" value="Chromosome"/>
</dbReference>
<dbReference type="Gene3D" id="3.40.50.1110">
    <property type="entry name" value="SGNH hydrolase"/>
    <property type="match status" value="1"/>
</dbReference>
<dbReference type="InterPro" id="IPR013693">
    <property type="entry name" value="SpoIID/LytB_N"/>
</dbReference>
<evidence type="ECO:0008006" key="6">
    <source>
        <dbReference type="Google" id="ProtNLM"/>
    </source>
</evidence>
<evidence type="ECO:0000259" key="3">
    <source>
        <dbReference type="Pfam" id="PF08486"/>
    </source>
</evidence>
<dbReference type="InterPro" id="IPR036365">
    <property type="entry name" value="PGBD-like_sf"/>
</dbReference>
<organism evidence="4 5">
    <name type="scientific">Ilumatobacter coccineus (strain NBRC 103263 / KCTC 29153 / YM16-304)</name>
    <dbReference type="NCBI Taxonomy" id="1313172"/>
    <lineage>
        <taxon>Bacteria</taxon>
        <taxon>Bacillati</taxon>
        <taxon>Actinomycetota</taxon>
        <taxon>Acidimicrobiia</taxon>
        <taxon>Acidimicrobiales</taxon>
        <taxon>Ilumatobacteraceae</taxon>
        <taxon>Ilumatobacter</taxon>
    </lineage>
</organism>
<dbReference type="EMBL" id="AP012057">
    <property type="protein sequence ID" value="BAN03290.1"/>
    <property type="molecule type" value="Genomic_DNA"/>
</dbReference>
<evidence type="ECO:0000313" key="5">
    <source>
        <dbReference type="Proteomes" id="UP000011863"/>
    </source>
</evidence>
<dbReference type="Pfam" id="PF01471">
    <property type="entry name" value="PG_binding_1"/>
    <property type="match status" value="1"/>
</dbReference>
<dbReference type="SUPFAM" id="SSF47090">
    <property type="entry name" value="PGBD-like"/>
    <property type="match status" value="1"/>
</dbReference>
<feature type="domain" description="Sporulation stage II protein D amidase enhancer LytB N-terminal" evidence="3">
    <location>
        <begin position="310"/>
        <end position="417"/>
    </location>
</feature>
<proteinExistence type="predicted"/>
<protein>
    <recommendedName>
        <fullName evidence="6">Sporulation stage II protein D amidase enhancer LytB N-terminal domain-containing protein</fullName>
    </recommendedName>
</protein>
<dbReference type="KEGG" id="aym:YM304_29760"/>
<evidence type="ECO:0000313" key="4">
    <source>
        <dbReference type="EMBL" id="BAN03290.1"/>
    </source>
</evidence>
<name>A0A6C7EA83_ILUCY</name>
<dbReference type="Pfam" id="PF08486">
    <property type="entry name" value="SpoIID"/>
    <property type="match status" value="1"/>
</dbReference>
<feature type="compositionally biased region" description="Acidic residues" evidence="1">
    <location>
        <begin position="836"/>
        <end position="848"/>
    </location>
</feature>
<dbReference type="Gene3D" id="1.10.101.10">
    <property type="entry name" value="PGBD-like superfamily/PGBD"/>
    <property type="match status" value="1"/>
</dbReference>
<feature type="domain" description="Peptidoglycan binding-like" evidence="2">
    <location>
        <begin position="186"/>
        <end position="229"/>
    </location>
</feature>
<gene>
    <name evidence="4" type="ORF">YM304_29760</name>
</gene>
<dbReference type="CDD" id="cd00229">
    <property type="entry name" value="SGNH_hydrolase"/>
    <property type="match status" value="1"/>
</dbReference>
<keyword evidence="5" id="KW-1185">Reference proteome</keyword>
<dbReference type="AlphaFoldDB" id="A0A6C7EA83"/>
<dbReference type="InterPro" id="IPR002477">
    <property type="entry name" value="Peptidoglycan-bd-like"/>
</dbReference>
<dbReference type="InterPro" id="IPR036366">
    <property type="entry name" value="PGBDSf"/>
</dbReference>
<accession>A0A6C7EA83</accession>
<dbReference type="SUPFAM" id="SSF52266">
    <property type="entry name" value="SGNH hydrolase"/>
    <property type="match status" value="1"/>
</dbReference>